<dbReference type="EMBL" id="KM886864">
    <property type="protein sequence ID" value="AJA34002.1"/>
    <property type="molecule type" value="Genomic_DNA"/>
</dbReference>
<dbReference type="GO" id="GO:0009425">
    <property type="term" value="C:bacterial-type flagellum basal body"/>
    <property type="evidence" value="ECO:0007669"/>
    <property type="project" value="UniProtKB-SubCell"/>
</dbReference>
<dbReference type="NCBIfam" id="TIGR03506">
    <property type="entry name" value="FlgEFG_subfam"/>
    <property type="match status" value="2"/>
</dbReference>
<comment type="function">
    <text evidence="4">A flexible structure which links the flagellar filament to the drive apparatus in the basal body.</text>
</comment>
<dbReference type="AlphaFoldDB" id="A0A0A7RFI6"/>
<dbReference type="GO" id="GO:0009424">
    <property type="term" value="C:bacterial-type flagellum hook"/>
    <property type="evidence" value="ECO:0007669"/>
    <property type="project" value="TreeGrafter"/>
</dbReference>
<name>A0A0A7RFI6_9LACO</name>
<dbReference type="InterPro" id="IPR019776">
    <property type="entry name" value="Flagellar_basal_body_rod_CS"/>
</dbReference>
<keyword evidence="3 4" id="KW-0975">Bacterial flagellum</keyword>
<dbReference type="InterPro" id="IPR001444">
    <property type="entry name" value="Flag_bb_rod_N"/>
</dbReference>
<dbReference type="InterPro" id="IPR053967">
    <property type="entry name" value="LlgE_F_G-like_D1"/>
</dbReference>
<evidence type="ECO:0000259" key="6">
    <source>
        <dbReference type="Pfam" id="PF06429"/>
    </source>
</evidence>
<evidence type="ECO:0000256" key="3">
    <source>
        <dbReference type="ARBA" id="ARBA00023143"/>
    </source>
</evidence>
<keyword evidence="8" id="KW-0969">Cilium</keyword>
<dbReference type="PANTHER" id="PTHR30435">
    <property type="entry name" value="FLAGELLAR PROTEIN"/>
    <property type="match status" value="1"/>
</dbReference>
<dbReference type="PROSITE" id="PS00588">
    <property type="entry name" value="FLAGELLA_BB_ROD"/>
    <property type="match status" value="1"/>
</dbReference>
<dbReference type="InterPro" id="IPR020013">
    <property type="entry name" value="Flagellar_FlgE/F/G"/>
</dbReference>
<evidence type="ECO:0000313" key="8">
    <source>
        <dbReference type="EMBL" id="AJA34002.1"/>
    </source>
</evidence>
<dbReference type="SUPFAM" id="SSF117143">
    <property type="entry name" value="Flagellar hook protein flgE"/>
    <property type="match status" value="1"/>
</dbReference>
<organism evidence="8">
    <name type="scientific">Liquorilactobacillus ghanensis</name>
    <dbReference type="NCBI Taxonomy" id="399370"/>
    <lineage>
        <taxon>Bacteria</taxon>
        <taxon>Bacillati</taxon>
        <taxon>Bacillota</taxon>
        <taxon>Bacilli</taxon>
        <taxon>Lactobacillales</taxon>
        <taxon>Lactobacillaceae</taxon>
        <taxon>Liquorilactobacillus</taxon>
    </lineage>
</organism>
<evidence type="ECO:0000259" key="5">
    <source>
        <dbReference type="Pfam" id="PF00460"/>
    </source>
</evidence>
<gene>
    <name evidence="8" type="primary">flgE</name>
</gene>
<proteinExistence type="inferred from homology"/>
<comment type="subcellular location">
    <subcellularLocation>
        <location evidence="1 4">Bacterial flagellum basal body</location>
    </subcellularLocation>
</comment>
<dbReference type="GO" id="GO:0005829">
    <property type="term" value="C:cytosol"/>
    <property type="evidence" value="ECO:0007669"/>
    <property type="project" value="TreeGrafter"/>
</dbReference>
<evidence type="ECO:0000256" key="4">
    <source>
        <dbReference type="RuleBase" id="RU362116"/>
    </source>
</evidence>
<sequence length="291" mass="30275">MLRSLYSGVSGLKSMQTDLDVVANNIANVNTPGFKSSRAMFQDMVSQTLSDATAPSQNSGGINPRQIGLGTQVGSIDTITTNGAPKSTGRSLDLYINGGGYFAVQGTGTTPQTYYTRVGAFERDANGDLVTTSGGMKVLGWTQNPAVYNGTTNITTTGNPGVINIPNAINGNQYSAGSLAIDQNGLITATYGNQKYAIGELAFANFTNPEGLEKVGDTQFAATANSGAVAYSPSGSNGIGSLISGELEMSNVDLSSEFTEMIIANRAYQANAKVITTSDEVLQNLTNLSRS</sequence>
<dbReference type="GO" id="GO:0071978">
    <property type="term" value="P:bacterial-type flagellum-dependent swarming motility"/>
    <property type="evidence" value="ECO:0007669"/>
    <property type="project" value="TreeGrafter"/>
</dbReference>
<dbReference type="PANTHER" id="PTHR30435:SF1">
    <property type="entry name" value="FLAGELLAR HOOK PROTEIN FLGE"/>
    <property type="match status" value="1"/>
</dbReference>
<keyword evidence="8" id="KW-0966">Cell projection</keyword>
<dbReference type="InterPro" id="IPR037925">
    <property type="entry name" value="FlgE/F/G-like"/>
</dbReference>
<evidence type="ECO:0000256" key="2">
    <source>
        <dbReference type="ARBA" id="ARBA00009677"/>
    </source>
</evidence>
<evidence type="ECO:0000256" key="1">
    <source>
        <dbReference type="ARBA" id="ARBA00004117"/>
    </source>
</evidence>
<feature type="domain" description="Flagellar basal body rod protein N-terminal" evidence="5">
    <location>
        <begin position="5"/>
        <end position="35"/>
    </location>
</feature>
<reference evidence="8" key="1">
    <citation type="journal article" date="2014" name="Appl. Environ. Microbiol.">
        <title>Detection and genomic characterization of motility in Lactobacillus curvatus: confirmation of motility in a species outside the Lactobacillus salivarius clade.</title>
        <authorList>
            <person name="Cousin F.J."/>
            <person name="Lynch S.M."/>
            <person name="Harris H.M."/>
            <person name="McCann A."/>
            <person name="Lynch D.B."/>
            <person name="Neville B.A."/>
            <person name="Irisawa T."/>
            <person name="Okada S."/>
            <person name="Endo A."/>
            <person name="O'Toole P.W."/>
        </authorList>
    </citation>
    <scope>NUCLEOTIDE SEQUENCE</scope>
    <source>
        <strain evidence="8">DSM 18630</strain>
    </source>
</reference>
<accession>A0A0A7RFI6</accession>
<keyword evidence="8" id="KW-0282">Flagellum</keyword>
<dbReference type="Pfam" id="PF06429">
    <property type="entry name" value="Flg_bbr_C"/>
    <property type="match status" value="1"/>
</dbReference>
<feature type="domain" description="Flagellar basal-body/hook protein C-terminal" evidence="6">
    <location>
        <begin position="244"/>
        <end position="288"/>
    </location>
</feature>
<dbReference type="Pfam" id="PF00460">
    <property type="entry name" value="Flg_bb_rod"/>
    <property type="match status" value="1"/>
</dbReference>
<protein>
    <recommendedName>
        <fullName evidence="4">Flagellar hook protein FlgE</fullName>
    </recommendedName>
</protein>
<feature type="domain" description="Flagellar hook protein FlgE/F/G-like D1" evidence="7">
    <location>
        <begin position="96"/>
        <end position="189"/>
    </location>
</feature>
<dbReference type="InterPro" id="IPR010930">
    <property type="entry name" value="Flg_bb/hook_C_dom"/>
</dbReference>
<evidence type="ECO:0000259" key="7">
    <source>
        <dbReference type="Pfam" id="PF22692"/>
    </source>
</evidence>
<dbReference type="Pfam" id="PF22692">
    <property type="entry name" value="LlgE_F_G_D1"/>
    <property type="match status" value="1"/>
</dbReference>
<comment type="similarity">
    <text evidence="2 4">Belongs to the flagella basal body rod proteins family.</text>
</comment>